<reference evidence="11 12" key="1">
    <citation type="submission" date="2016-06" db="EMBL/GenBank/DDBJ databases">
        <authorList>
            <person name="Kjaerup R.B."/>
            <person name="Dalgaard T.S."/>
            <person name="Juul-Madsen H.R."/>
        </authorList>
    </citation>
    <scope>NUCLEOTIDE SEQUENCE [LARGE SCALE GENOMIC DNA]</scope>
    <source>
        <strain evidence="11 12">CECT 8886</strain>
    </source>
</reference>
<sequence length="676" mass="74860">MLSFLKKSPLPRQLGIATLIFVTIIFATLVFIINSQLNEHINRIVTDHEKKELELVTRQLEEKYHSLENSIQHNGALLGTMLKEARINTNQADNVNDLTLPSVQLNGKTISGQSHFMQQFANATDLNANLLIKKNNQFIRIASSSENPSMLGSLLQENNKGYQALEGDENFIGVDTINGQQYFANYSKVLGQSNLYYELLIPFNKITGALAQSLNKLTFGKSGYIFITQAGDHPGTFVLHPNMQMVGKNIFSVFPSLKTTFSKMYKKDRGIIHYNLKIPGVTTTPRPALALFERVKDWNWVVVLKTYDNEYQAEINATLWVVGAASVIFGLLLVLCLWLYMRRALKPLKEISKGLHELGEGNLAFRFHDKLTPDSNNEIDLLRNDTILMRNNLIHLIQKVQGSSIELLHSSHEISNVNKALIDSANYSQDISMQVASAIAQISTAIEEVAHNATDVSSESDNVQAITQNGNQAMQRVEETVGKLSNAFSQASETIEDVEKSSTEIGKVISVINEIAEQTNLLALNAAIEAARAGEQGRGFAVVADEVRVLAQRTQQSTEEIRKVIEALQLNSRSAVKEMEQGRNQVDNSVSQVLETRNILSNILTSMKKVSLGTTNVATATEEQSVAATQIRQNAETLSEASNDTLTQADTSQGHSQNIQKMATDLQEDLTAFTLP</sequence>
<evidence type="ECO:0000256" key="1">
    <source>
        <dbReference type="ARBA" id="ARBA00004141"/>
    </source>
</evidence>
<proteinExistence type="inferred from homology"/>
<evidence type="ECO:0000256" key="8">
    <source>
        <dbReference type="SAM" id="Phobius"/>
    </source>
</evidence>
<dbReference type="AlphaFoldDB" id="A0A1A8T8R1"/>
<dbReference type="Gene3D" id="3.30.450.20">
    <property type="entry name" value="PAS domain"/>
    <property type="match status" value="1"/>
</dbReference>
<evidence type="ECO:0000259" key="9">
    <source>
        <dbReference type="PROSITE" id="PS50111"/>
    </source>
</evidence>
<keyword evidence="4 8" id="KW-0472">Membrane</keyword>
<dbReference type="EMBL" id="FLOB01000002">
    <property type="protein sequence ID" value="SBS27719.1"/>
    <property type="molecule type" value="Genomic_DNA"/>
</dbReference>
<evidence type="ECO:0000256" key="4">
    <source>
        <dbReference type="ARBA" id="ARBA00023136"/>
    </source>
</evidence>
<evidence type="ECO:0000256" key="7">
    <source>
        <dbReference type="PROSITE-ProRule" id="PRU00284"/>
    </source>
</evidence>
<keyword evidence="12" id="KW-1185">Reference proteome</keyword>
<feature type="domain" description="HAMP" evidence="10">
    <location>
        <begin position="342"/>
        <end position="398"/>
    </location>
</feature>
<protein>
    <submittedName>
        <fullName evidence="11">Methyl-accepting chemotaxis protein PctB</fullName>
    </submittedName>
</protein>
<accession>A0A1A8T8R1</accession>
<name>A0A1A8T8R1_9GAMM</name>
<dbReference type="PROSITE" id="PS50111">
    <property type="entry name" value="CHEMOTAXIS_TRANSDUC_2"/>
    <property type="match status" value="1"/>
</dbReference>
<dbReference type="SMART" id="SM00283">
    <property type="entry name" value="MA"/>
    <property type="match status" value="1"/>
</dbReference>
<evidence type="ECO:0000313" key="11">
    <source>
        <dbReference type="EMBL" id="SBS27719.1"/>
    </source>
</evidence>
<feature type="transmembrane region" description="Helical" evidence="8">
    <location>
        <begin position="319"/>
        <end position="340"/>
    </location>
</feature>
<dbReference type="InterPro" id="IPR004089">
    <property type="entry name" value="MCPsignal_dom"/>
</dbReference>
<dbReference type="PANTHER" id="PTHR32089:SF119">
    <property type="entry name" value="METHYL-ACCEPTING CHEMOTAXIS PROTEIN CTPL"/>
    <property type="match status" value="1"/>
</dbReference>
<evidence type="ECO:0000256" key="5">
    <source>
        <dbReference type="ARBA" id="ARBA00023224"/>
    </source>
</evidence>
<dbReference type="Gene3D" id="1.10.287.950">
    <property type="entry name" value="Methyl-accepting chemotaxis protein"/>
    <property type="match status" value="1"/>
</dbReference>
<dbReference type="Pfam" id="PF00672">
    <property type="entry name" value="HAMP"/>
    <property type="match status" value="1"/>
</dbReference>
<dbReference type="Proteomes" id="UP000092544">
    <property type="component" value="Unassembled WGS sequence"/>
</dbReference>
<evidence type="ECO:0000313" key="12">
    <source>
        <dbReference type="Proteomes" id="UP000092544"/>
    </source>
</evidence>
<evidence type="ECO:0000256" key="2">
    <source>
        <dbReference type="ARBA" id="ARBA00022692"/>
    </source>
</evidence>
<dbReference type="Pfam" id="PF00015">
    <property type="entry name" value="MCPsignal"/>
    <property type="match status" value="1"/>
</dbReference>
<dbReference type="InterPro" id="IPR003660">
    <property type="entry name" value="HAMP_dom"/>
</dbReference>
<dbReference type="CDD" id="cd11386">
    <property type="entry name" value="MCP_signal"/>
    <property type="match status" value="1"/>
</dbReference>
<dbReference type="PROSITE" id="PS50885">
    <property type="entry name" value="HAMP"/>
    <property type="match status" value="1"/>
</dbReference>
<dbReference type="Pfam" id="PF17201">
    <property type="entry name" value="Cache_3-Cache_2"/>
    <property type="match status" value="1"/>
</dbReference>
<dbReference type="GO" id="GO:0006935">
    <property type="term" value="P:chemotaxis"/>
    <property type="evidence" value="ECO:0007669"/>
    <property type="project" value="UniProtKB-ARBA"/>
</dbReference>
<feature type="domain" description="Methyl-accepting transducer" evidence="9">
    <location>
        <begin position="403"/>
        <end position="639"/>
    </location>
</feature>
<evidence type="ECO:0000259" key="10">
    <source>
        <dbReference type="PROSITE" id="PS50885"/>
    </source>
</evidence>
<dbReference type="GO" id="GO:0016020">
    <property type="term" value="C:membrane"/>
    <property type="evidence" value="ECO:0007669"/>
    <property type="project" value="UniProtKB-SubCell"/>
</dbReference>
<gene>
    <name evidence="11" type="primary">pctB_7</name>
    <name evidence="11" type="ORF">MSP8886_00931</name>
</gene>
<dbReference type="InterPro" id="IPR033462">
    <property type="entry name" value="Cache_3-Cache_2"/>
</dbReference>
<keyword evidence="5 7" id="KW-0807">Transducer</keyword>
<dbReference type="SUPFAM" id="SSF58104">
    <property type="entry name" value="Methyl-accepting chemotaxis protein (MCP) signaling domain"/>
    <property type="match status" value="1"/>
</dbReference>
<dbReference type="CDD" id="cd12912">
    <property type="entry name" value="PDC2_MCP_like"/>
    <property type="match status" value="1"/>
</dbReference>
<dbReference type="FunFam" id="1.10.287.950:FF:000001">
    <property type="entry name" value="Methyl-accepting chemotaxis sensory transducer"/>
    <property type="match status" value="1"/>
</dbReference>
<dbReference type="STRING" id="1792290.MSP8886_00931"/>
<comment type="subcellular location">
    <subcellularLocation>
        <location evidence="1">Membrane</location>
        <topology evidence="1">Multi-pass membrane protein</topology>
    </subcellularLocation>
</comment>
<comment type="similarity">
    <text evidence="6">Belongs to the methyl-accepting chemotaxis (MCP) protein family.</text>
</comment>
<keyword evidence="3 8" id="KW-1133">Transmembrane helix</keyword>
<keyword evidence="2 8" id="KW-0812">Transmembrane</keyword>
<evidence type="ECO:0000256" key="3">
    <source>
        <dbReference type="ARBA" id="ARBA00022989"/>
    </source>
</evidence>
<dbReference type="OrthoDB" id="9781845at2"/>
<dbReference type="PANTHER" id="PTHR32089">
    <property type="entry name" value="METHYL-ACCEPTING CHEMOTAXIS PROTEIN MCPB"/>
    <property type="match status" value="1"/>
</dbReference>
<organism evidence="11 12">
    <name type="scientific">Marinomonas spartinae</name>
    <dbReference type="NCBI Taxonomy" id="1792290"/>
    <lineage>
        <taxon>Bacteria</taxon>
        <taxon>Pseudomonadati</taxon>
        <taxon>Pseudomonadota</taxon>
        <taxon>Gammaproteobacteria</taxon>
        <taxon>Oceanospirillales</taxon>
        <taxon>Oceanospirillaceae</taxon>
        <taxon>Marinomonas</taxon>
    </lineage>
</organism>
<feature type="transmembrane region" description="Helical" evidence="8">
    <location>
        <begin position="12"/>
        <end position="33"/>
    </location>
</feature>
<dbReference type="RefSeq" id="WP_067013245.1">
    <property type="nucleotide sequence ID" value="NZ_FLOB01000002.1"/>
</dbReference>
<dbReference type="GO" id="GO:0007165">
    <property type="term" value="P:signal transduction"/>
    <property type="evidence" value="ECO:0007669"/>
    <property type="project" value="UniProtKB-KW"/>
</dbReference>
<evidence type="ECO:0000256" key="6">
    <source>
        <dbReference type="ARBA" id="ARBA00029447"/>
    </source>
</evidence>